<comment type="caution">
    <text evidence="1">The sequence shown here is derived from an EMBL/GenBank/DDBJ whole genome shotgun (WGS) entry which is preliminary data.</text>
</comment>
<evidence type="ECO:0000313" key="1">
    <source>
        <dbReference type="EMBL" id="GAM66102.1"/>
    </source>
</evidence>
<reference evidence="1 2" key="2">
    <citation type="submission" date="2015-01" db="EMBL/GenBank/DDBJ databases">
        <authorList>
            <consortium name="NBRP consortium"/>
            <person name="Sawabe T."/>
            <person name="Meirelles P."/>
            <person name="Feng G."/>
            <person name="Sayaka M."/>
            <person name="Hattori M."/>
            <person name="Ohkuma M."/>
        </authorList>
    </citation>
    <scope>NUCLEOTIDE SEQUENCE [LARGE SCALE GENOMIC DNA]</scope>
    <source>
        <strain evidence="1 2">JCM19232</strain>
    </source>
</reference>
<dbReference type="AlphaFoldDB" id="A0A0B8PN37"/>
<protein>
    <submittedName>
        <fullName evidence="1">Uncharacterized protein</fullName>
    </submittedName>
</protein>
<proteinExistence type="predicted"/>
<dbReference type="EMBL" id="BBSA01000038">
    <property type="protein sequence ID" value="GAM66102.1"/>
    <property type="molecule type" value="Genomic_DNA"/>
</dbReference>
<evidence type="ECO:0000313" key="2">
    <source>
        <dbReference type="Proteomes" id="UP000031670"/>
    </source>
</evidence>
<organism evidence="1 2">
    <name type="scientific">Vibrio ishigakensis</name>
    <dbReference type="NCBI Taxonomy" id="1481914"/>
    <lineage>
        <taxon>Bacteria</taxon>
        <taxon>Pseudomonadati</taxon>
        <taxon>Pseudomonadota</taxon>
        <taxon>Gammaproteobacteria</taxon>
        <taxon>Vibrionales</taxon>
        <taxon>Vibrionaceae</taxon>
        <taxon>Vibrio</taxon>
    </lineage>
</organism>
<sequence length="48" mass="5556">MRIFIQADHLDTHIRKTVALWCDGKIYCIALATLTKNNRVAIFHCRAL</sequence>
<gene>
    <name evidence="1" type="ORF">JCM19232_5031</name>
</gene>
<reference evidence="1 2" key="1">
    <citation type="submission" date="2015-01" db="EMBL/GenBank/DDBJ databases">
        <title>Vibrio sp. C5 JCM 19232 whole genome shotgun sequence.</title>
        <authorList>
            <person name="Sawabe T."/>
            <person name="Meirelles P."/>
            <person name="Feng G."/>
            <person name="Sayaka M."/>
            <person name="Hattori M."/>
            <person name="Ohkuma M."/>
        </authorList>
    </citation>
    <scope>NUCLEOTIDE SEQUENCE [LARGE SCALE GENOMIC DNA]</scope>
    <source>
        <strain evidence="1 2">JCM19232</strain>
    </source>
</reference>
<accession>A0A0B8PN37</accession>
<name>A0A0B8PN37_9VIBR</name>
<dbReference type="Proteomes" id="UP000031670">
    <property type="component" value="Unassembled WGS sequence"/>
</dbReference>